<dbReference type="InterPro" id="IPR055399">
    <property type="entry name" value="CC_BshC"/>
</dbReference>
<evidence type="ECO:0000259" key="4">
    <source>
        <dbReference type="Pfam" id="PF24850"/>
    </source>
</evidence>
<keyword evidence="1 2" id="KW-0436">Ligase</keyword>
<dbReference type="PIRSF" id="PIRSF012535">
    <property type="entry name" value="UCP012535"/>
    <property type="match status" value="1"/>
</dbReference>
<dbReference type="STRING" id="391587.KAOT1_10916"/>
<dbReference type="GO" id="GO:0016874">
    <property type="term" value="F:ligase activity"/>
    <property type="evidence" value="ECO:0007669"/>
    <property type="project" value="UniProtKB-UniRule"/>
</dbReference>
<keyword evidence="6" id="KW-1185">Reference proteome</keyword>
<evidence type="ECO:0000313" key="6">
    <source>
        <dbReference type="Proteomes" id="UP000002945"/>
    </source>
</evidence>
<evidence type="ECO:0000259" key="3">
    <source>
        <dbReference type="Pfam" id="PF10079"/>
    </source>
</evidence>
<sequence length="535" mass="62072">MPTECIPYSETGYFSPLMCDYLAEKNTLKPFYHRFPKLENFEAQIKEKQQSSLTAISQRAILSNALVKQYENVNASKTTLKNIQKLALENTFTITTGHQLNLFTGPLYFLYKIISTINLTTTLQEKHPNHHFVPIYWMASEDHDFDEICFFNYKGKKIRWEREASGAVGELSTEGLAEVLEDFSKKIGISDNAKYLQSLFEDGYVKHNNLTDATRYIANELFKKYGLVIVDGNDKELKKLFIPFVENELFQQTAYKKVLETAEHLTKVNDSYKIQVNPREINLFYINNGIRERIIEHEGVFMVNNTSVRWNSEQIKAEVHAHPERFSPNALLRPLYQEIILPNLCYIGGGGELAYWLELKSYFETVNVTFPMLLLRNSAVVKTQKQSEKMGKLNISNRDLFLKKEDFIAKKVKELSKIEIDFTPQKEHLQQQFEDLYKLAEQTDKSFIGAVAAQEKKQLKGLNHLEKRLLTAQKRMLKDKVSRSTELRETLFPANSLQERKQNFSELYLEYGETLIPTLVKHLQPLSGEFLVLEL</sequence>
<dbReference type="Proteomes" id="UP000002945">
    <property type="component" value="Unassembled WGS sequence"/>
</dbReference>
<comment type="caution">
    <text evidence="5">The sequence shown here is derived from an EMBL/GenBank/DDBJ whole genome shotgun (WGS) entry which is preliminary data.</text>
</comment>
<evidence type="ECO:0000256" key="2">
    <source>
        <dbReference type="HAMAP-Rule" id="MF_01867"/>
    </source>
</evidence>
<dbReference type="AlphaFoldDB" id="A9E2U0"/>
<dbReference type="EMBL" id="ABIB01000008">
    <property type="protein sequence ID" value="EDP95429.1"/>
    <property type="molecule type" value="Genomic_DNA"/>
</dbReference>
<feature type="domain" description="Bacillithiol biosynthesis BshC C-terminal coiled-coil" evidence="4">
    <location>
        <begin position="380"/>
        <end position="535"/>
    </location>
</feature>
<dbReference type="Pfam" id="PF24850">
    <property type="entry name" value="CC_BshC"/>
    <property type="match status" value="1"/>
</dbReference>
<dbReference type="InterPro" id="IPR055398">
    <property type="entry name" value="Rossmann-like_BshC"/>
</dbReference>
<protein>
    <recommendedName>
        <fullName evidence="2">Putative cysteine ligase BshC</fullName>
        <ecNumber evidence="2">6.-.-.-</ecNumber>
    </recommendedName>
</protein>
<dbReference type="InterPro" id="IPR011199">
    <property type="entry name" value="Bacillithiol_biosynth_BshC"/>
</dbReference>
<dbReference type="HOGENOM" id="CLU_022249_2_0_10"/>
<accession>A9E2U0</accession>
<dbReference type="Pfam" id="PF10079">
    <property type="entry name" value="Rossmann-like_BshC"/>
    <property type="match status" value="1"/>
</dbReference>
<dbReference type="RefSeq" id="WP_007094736.1">
    <property type="nucleotide sequence ID" value="NZ_CP142125.1"/>
</dbReference>
<proteinExistence type="inferred from homology"/>
<dbReference type="NCBIfam" id="TIGR03998">
    <property type="entry name" value="thiol_BshC"/>
    <property type="match status" value="1"/>
</dbReference>
<dbReference type="EC" id="6.-.-.-" evidence="2"/>
<feature type="domain" description="Bacillithiol biosynthesis BshC N-terminal Rossmann-like" evidence="3">
    <location>
        <begin position="1"/>
        <end position="377"/>
    </location>
</feature>
<dbReference type="eggNOG" id="COG4365">
    <property type="taxonomic scope" value="Bacteria"/>
</dbReference>
<evidence type="ECO:0000256" key="1">
    <source>
        <dbReference type="ARBA" id="ARBA00022598"/>
    </source>
</evidence>
<organism evidence="5 6">
    <name type="scientific">Kordia algicida OT-1</name>
    <dbReference type="NCBI Taxonomy" id="391587"/>
    <lineage>
        <taxon>Bacteria</taxon>
        <taxon>Pseudomonadati</taxon>
        <taxon>Bacteroidota</taxon>
        <taxon>Flavobacteriia</taxon>
        <taxon>Flavobacteriales</taxon>
        <taxon>Flavobacteriaceae</taxon>
        <taxon>Kordia</taxon>
    </lineage>
</organism>
<reference evidence="5 6" key="1">
    <citation type="journal article" date="2011" name="J. Bacteriol.">
        <title>Genome sequence of the algicidal bacterium Kordia algicida OT-1.</title>
        <authorList>
            <person name="Lee H.S."/>
            <person name="Kang S.G."/>
            <person name="Kwon K.K."/>
            <person name="Lee J.H."/>
            <person name="Kim S.J."/>
        </authorList>
    </citation>
    <scope>NUCLEOTIDE SEQUENCE [LARGE SCALE GENOMIC DNA]</scope>
    <source>
        <strain evidence="5 6">OT-1</strain>
    </source>
</reference>
<gene>
    <name evidence="2" type="primary">bshC</name>
    <name evidence="5" type="ORF">KAOT1_10916</name>
</gene>
<comment type="similarity">
    <text evidence="2">Belongs to the BshC family.</text>
</comment>
<evidence type="ECO:0000313" key="5">
    <source>
        <dbReference type="EMBL" id="EDP95429.1"/>
    </source>
</evidence>
<name>A9E2U0_9FLAO</name>
<dbReference type="OrthoDB" id="9765151at2"/>
<dbReference type="HAMAP" id="MF_01867">
    <property type="entry name" value="BshC"/>
    <property type="match status" value="1"/>
</dbReference>